<comment type="caution">
    <text evidence="1">The sequence shown here is derived from an EMBL/GenBank/DDBJ whole genome shotgun (WGS) entry which is preliminary data.</text>
</comment>
<dbReference type="GO" id="GO:0003677">
    <property type="term" value="F:DNA binding"/>
    <property type="evidence" value="ECO:0007669"/>
    <property type="project" value="InterPro"/>
</dbReference>
<reference evidence="1 2" key="1">
    <citation type="submission" date="2015-11" db="EMBL/GenBank/DDBJ databases">
        <title>Genomic analysis of 38 Legionella species identifies large and diverse effector repertoires.</title>
        <authorList>
            <person name="Burstein D."/>
            <person name="Amaro F."/>
            <person name="Zusman T."/>
            <person name="Lifshitz Z."/>
            <person name="Cohen O."/>
            <person name="Gilbert J.A."/>
            <person name="Pupko T."/>
            <person name="Shuman H.A."/>
            <person name="Segal G."/>
        </authorList>
    </citation>
    <scope>NUCLEOTIDE SEQUENCE [LARGE SCALE GENOMIC DNA]</scope>
    <source>
        <strain evidence="1 2">BL-540</strain>
    </source>
</reference>
<keyword evidence="2" id="KW-1185">Reference proteome</keyword>
<dbReference type="Pfam" id="PF04364">
    <property type="entry name" value="DNA_pol3_chi"/>
    <property type="match status" value="1"/>
</dbReference>
<dbReference type="STRING" id="456.Ljor_0926"/>
<dbReference type="Gene3D" id="3.40.50.10110">
    <property type="entry name" value="DNA polymerase III subunit chi"/>
    <property type="match status" value="1"/>
</dbReference>
<dbReference type="GO" id="GO:0003887">
    <property type="term" value="F:DNA-directed DNA polymerase activity"/>
    <property type="evidence" value="ECO:0007669"/>
    <property type="project" value="InterPro"/>
</dbReference>
<dbReference type="SUPFAM" id="SSF102400">
    <property type="entry name" value="DNA polymerase III chi subunit"/>
    <property type="match status" value="1"/>
</dbReference>
<dbReference type="EMBL" id="LNYJ01000011">
    <property type="protein sequence ID" value="KTD16620.1"/>
    <property type="molecule type" value="Genomic_DNA"/>
</dbReference>
<evidence type="ECO:0000313" key="2">
    <source>
        <dbReference type="Proteomes" id="UP000055035"/>
    </source>
</evidence>
<dbReference type="PANTHER" id="PTHR38767">
    <property type="entry name" value="DNA POLYMERASE III SUBUNIT CHI"/>
    <property type="match status" value="1"/>
</dbReference>
<dbReference type="InterPro" id="IPR036768">
    <property type="entry name" value="PolIII_chi_sf"/>
</dbReference>
<gene>
    <name evidence="1" type="primary">holC</name>
    <name evidence="1" type="ORF">Ljor_0926</name>
</gene>
<accession>A0A0W0V936</accession>
<proteinExistence type="predicted"/>
<dbReference type="GO" id="GO:0032298">
    <property type="term" value="P:positive regulation of DNA-templated DNA replication initiation"/>
    <property type="evidence" value="ECO:0007669"/>
    <property type="project" value="TreeGrafter"/>
</dbReference>
<evidence type="ECO:0000313" key="1">
    <source>
        <dbReference type="EMBL" id="KTD16620.1"/>
    </source>
</evidence>
<sequence>MPQVVQFLYLFSCYVMLPRIDFYLLKDSEEQSPWLLACRLLEKAYLRNHRVFVFCSNQEDAYRLDELLWTFKDNSFIPHNLQGEGPEPPPPIQIGYQGEPRGFNDILLNLSHEIPTFYGRFRRIMEIVSNNEAAKAVSRNHYREYRMKQCEIHTHEIVLTPQS</sequence>
<dbReference type="PATRIC" id="fig|456.5.peg.984"/>
<protein>
    <submittedName>
        <fullName evidence="1">DNA polymerase III subunit chi</fullName>
    </submittedName>
</protein>
<name>A0A0W0V936_9GAMM</name>
<dbReference type="PANTHER" id="PTHR38767:SF1">
    <property type="entry name" value="DNA POLYMERASE III SUBUNIT CHI"/>
    <property type="match status" value="1"/>
</dbReference>
<dbReference type="AlphaFoldDB" id="A0A0W0V936"/>
<dbReference type="GO" id="GO:0006260">
    <property type="term" value="P:DNA replication"/>
    <property type="evidence" value="ECO:0007669"/>
    <property type="project" value="InterPro"/>
</dbReference>
<dbReference type="Proteomes" id="UP000055035">
    <property type="component" value="Unassembled WGS sequence"/>
</dbReference>
<dbReference type="InterPro" id="IPR007459">
    <property type="entry name" value="DNA_pol3_chi"/>
</dbReference>
<organism evidence="1 2">
    <name type="scientific">Legionella jordanis</name>
    <dbReference type="NCBI Taxonomy" id="456"/>
    <lineage>
        <taxon>Bacteria</taxon>
        <taxon>Pseudomonadati</taxon>
        <taxon>Pseudomonadota</taxon>
        <taxon>Gammaproteobacteria</taxon>
        <taxon>Legionellales</taxon>
        <taxon>Legionellaceae</taxon>
        <taxon>Legionella</taxon>
    </lineage>
</organism>